<dbReference type="PANTHER" id="PTHR46013:SF4">
    <property type="entry name" value="B-CELL RECEPTOR CD22-RELATED"/>
    <property type="match status" value="1"/>
</dbReference>
<keyword evidence="3" id="KW-1185">Reference proteome</keyword>
<dbReference type="InterPro" id="IPR036179">
    <property type="entry name" value="Ig-like_dom_sf"/>
</dbReference>
<feature type="domain" description="Ig-like" evidence="1">
    <location>
        <begin position="155"/>
        <end position="275"/>
    </location>
</feature>
<name>A0AAV1GY11_XYRNO</name>
<evidence type="ECO:0000313" key="2">
    <source>
        <dbReference type="EMBL" id="CAJ1077484.1"/>
    </source>
</evidence>
<evidence type="ECO:0000259" key="1">
    <source>
        <dbReference type="PROSITE" id="PS50835"/>
    </source>
</evidence>
<accession>A0AAV1GY11</accession>
<dbReference type="AlphaFoldDB" id="A0AAV1GY11"/>
<dbReference type="PANTHER" id="PTHR46013">
    <property type="entry name" value="VASCULAR CELL ADHESION MOLECULE 1"/>
    <property type="match status" value="1"/>
</dbReference>
<dbReference type="Pfam" id="PF07686">
    <property type="entry name" value="V-set"/>
    <property type="match status" value="1"/>
</dbReference>
<proteinExistence type="predicted"/>
<reference evidence="2" key="1">
    <citation type="submission" date="2023-08" db="EMBL/GenBank/DDBJ databases">
        <authorList>
            <person name="Alioto T."/>
            <person name="Alioto T."/>
            <person name="Gomez Garrido J."/>
        </authorList>
    </citation>
    <scope>NUCLEOTIDE SEQUENCE</scope>
</reference>
<keyword evidence="2" id="KW-0675">Receptor</keyword>
<dbReference type="InterPro" id="IPR003599">
    <property type="entry name" value="Ig_sub"/>
</dbReference>
<feature type="domain" description="Ig-like" evidence="1">
    <location>
        <begin position="76"/>
        <end position="144"/>
    </location>
</feature>
<dbReference type="SMART" id="SM00409">
    <property type="entry name" value="IG"/>
    <property type="match status" value="2"/>
</dbReference>
<dbReference type="Proteomes" id="UP001178508">
    <property type="component" value="Chromosome 17"/>
</dbReference>
<gene>
    <name evidence="2" type="ORF">XNOV1_A022497</name>
</gene>
<dbReference type="InterPro" id="IPR013106">
    <property type="entry name" value="Ig_V-set"/>
</dbReference>
<evidence type="ECO:0000313" key="3">
    <source>
        <dbReference type="Proteomes" id="UP001178508"/>
    </source>
</evidence>
<dbReference type="InterPro" id="IPR013783">
    <property type="entry name" value="Ig-like_fold"/>
</dbReference>
<dbReference type="SUPFAM" id="SSF48726">
    <property type="entry name" value="Immunoglobulin"/>
    <property type="match status" value="3"/>
</dbReference>
<dbReference type="Gene3D" id="2.60.40.10">
    <property type="entry name" value="Immunoglobulins"/>
    <property type="match status" value="2"/>
</dbReference>
<dbReference type="EMBL" id="OY660880">
    <property type="protein sequence ID" value="CAJ1077484.1"/>
    <property type="molecule type" value="Genomic_DNA"/>
</dbReference>
<sequence length="368" mass="42336">MKWFTKNQNGEPVYVGEDPQFSDRVDLGGDSESGFLQIRDLRESDSGVYYFRVETDQPGGIYTSDPGVSLSVKQGPDMQLYLSPVFHSGPLYLRCRSSCYLNKKYPIIWYKNGEEIQKGTSYYQFYSDIMFQPFNLDAADSYSCAFEGFKEFPSPLFCESASFCNRVSYTDRRICAPKGSSVNISCSFNSYSNITSKFWFSPKYSHHWKYSIPPEDLSEDYHQSDRIQVFETEKGHSTLRITNLGESDSAEYHFKFKTQSFEWNSSLPATTLTVTALQVQMIEKITNQSSTFVVLRCLSSCSPADHVSYTWFRNRETDLSWGETSVFKGWFPPEDEISCALKGHEQFPSPPVCEFTPQCQEKKFQREC</sequence>
<dbReference type="InterPro" id="IPR007110">
    <property type="entry name" value="Ig-like_dom"/>
</dbReference>
<dbReference type="PROSITE" id="PS50835">
    <property type="entry name" value="IG_LIKE"/>
    <property type="match status" value="2"/>
</dbReference>
<organism evidence="2 3">
    <name type="scientific">Xyrichtys novacula</name>
    <name type="common">Pearly razorfish</name>
    <name type="synonym">Hemipteronotus novacula</name>
    <dbReference type="NCBI Taxonomy" id="13765"/>
    <lineage>
        <taxon>Eukaryota</taxon>
        <taxon>Metazoa</taxon>
        <taxon>Chordata</taxon>
        <taxon>Craniata</taxon>
        <taxon>Vertebrata</taxon>
        <taxon>Euteleostomi</taxon>
        <taxon>Actinopterygii</taxon>
        <taxon>Neopterygii</taxon>
        <taxon>Teleostei</taxon>
        <taxon>Neoteleostei</taxon>
        <taxon>Acanthomorphata</taxon>
        <taxon>Eupercaria</taxon>
        <taxon>Labriformes</taxon>
        <taxon>Labridae</taxon>
        <taxon>Xyrichtys</taxon>
    </lineage>
</organism>
<protein>
    <submittedName>
        <fullName evidence="2">B-cell receptor CD22-like</fullName>
    </submittedName>
</protein>